<dbReference type="Pfam" id="PF00400">
    <property type="entry name" value="WD40"/>
    <property type="match status" value="2"/>
</dbReference>
<dbReference type="EMBL" id="JANIIK010000114">
    <property type="protein sequence ID" value="KAJ3591497.1"/>
    <property type="molecule type" value="Genomic_DNA"/>
</dbReference>
<keyword evidence="5" id="KW-1185">Reference proteome</keyword>
<dbReference type="SMART" id="SM00320">
    <property type="entry name" value="WD40"/>
    <property type="match status" value="3"/>
</dbReference>
<dbReference type="InterPro" id="IPR015943">
    <property type="entry name" value="WD40/YVTN_repeat-like_dom_sf"/>
</dbReference>
<dbReference type="SUPFAM" id="SSF50978">
    <property type="entry name" value="WD40 repeat-like"/>
    <property type="match status" value="1"/>
</dbReference>
<proteinExistence type="predicted"/>
<accession>A0A9Q0DRW5</accession>
<comment type="caution">
    <text evidence="4">The sequence shown here is derived from an EMBL/GenBank/DDBJ whole genome shotgun (WGS) entry which is preliminary data.</text>
</comment>
<dbReference type="InterPro" id="IPR036322">
    <property type="entry name" value="WD40_repeat_dom_sf"/>
</dbReference>
<reference evidence="4" key="1">
    <citation type="submission" date="2022-07" db="EMBL/GenBank/DDBJ databases">
        <title>Chromosome-level genome of Muraenolepis orangiensis.</title>
        <authorList>
            <person name="Kim J."/>
        </authorList>
    </citation>
    <scope>NUCLEOTIDE SEQUENCE</scope>
    <source>
        <strain evidence="4">KU_S4_2022</strain>
        <tissue evidence="4">Muscle</tissue>
    </source>
</reference>
<dbReference type="AlphaFoldDB" id="A0A9Q0DRW5"/>
<evidence type="ECO:0000256" key="3">
    <source>
        <dbReference type="PROSITE-ProRule" id="PRU00221"/>
    </source>
</evidence>
<dbReference type="Proteomes" id="UP001148018">
    <property type="component" value="Unassembled WGS sequence"/>
</dbReference>
<sequence length="391" mass="44507">MDKKVSLESLQKLKLAFEEYEMDGLRSLDERTFCTMHSEEVLGSAQHIFFKQNNFQIQGLFMKIDYMRQGKIAWASANRKPKYTTDVIPMIQYNKLITATGETDHFAPIFYLCISSEDGQIFLVSMDNTVKIWDIQYQCCLFTAQHKVSLIHGDLSACPGHVTVSHGEPVLCCGYSEKLRQVVSCSEGSVIKVDETDHRGKRRLSQDLEQPISQMNHIKPFHSDGECHEICDCAYLKIHRNVYVLSAGWNRKIDIYTDSPEDPRQLQIPQPAWPDDLRNGHKEDILCMAQCTPGLLATGSYDGEILVWNAVSRHIQCRFYSHVPTEHHGHAQGYVNFWSVQNAGKLLLQIVESDRVLLTSSTDCTVRPWSVNGEFIVHYNLATGSSEKDSQ</sequence>
<name>A0A9Q0DRW5_9TELE</name>
<dbReference type="PROSITE" id="PS00678">
    <property type="entry name" value="WD_REPEATS_1"/>
    <property type="match status" value="1"/>
</dbReference>
<dbReference type="InterPro" id="IPR019775">
    <property type="entry name" value="WD40_repeat_CS"/>
</dbReference>
<dbReference type="PANTHER" id="PTHR44324:SF4">
    <property type="entry name" value="WD40 REPEAT DOMAIN 95"/>
    <property type="match status" value="1"/>
</dbReference>
<gene>
    <name evidence="4" type="ORF">NHX12_009441</name>
</gene>
<evidence type="ECO:0000256" key="1">
    <source>
        <dbReference type="ARBA" id="ARBA00022574"/>
    </source>
</evidence>
<evidence type="ECO:0000313" key="4">
    <source>
        <dbReference type="EMBL" id="KAJ3591497.1"/>
    </source>
</evidence>
<protein>
    <submittedName>
        <fullName evidence="4">Uncharacterized protein</fullName>
    </submittedName>
</protein>
<dbReference type="OrthoDB" id="5980302at2759"/>
<feature type="repeat" description="WD" evidence="3">
    <location>
        <begin position="102"/>
        <end position="136"/>
    </location>
</feature>
<dbReference type="InterPro" id="IPR051242">
    <property type="entry name" value="WD-EF-hand_domain"/>
</dbReference>
<keyword evidence="1 3" id="KW-0853">WD repeat</keyword>
<dbReference type="InterPro" id="IPR001680">
    <property type="entry name" value="WD40_rpt"/>
</dbReference>
<organism evidence="4 5">
    <name type="scientific">Muraenolepis orangiensis</name>
    <name type="common">Patagonian moray cod</name>
    <dbReference type="NCBI Taxonomy" id="630683"/>
    <lineage>
        <taxon>Eukaryota</taxon>
        <taxon>Metazoa</taxon>
        <taxon>Chordata</taxon>
        <taxon>Craniata</taxon>
        <taxon>Vertebrata</taxon>
        <taxon>Euteleostomi</taxon>
        <taxon>Actinopterygii</taxon>
        <taxon>Neopterygii</taxon>
        <taxon>Teleostei</taxon>
        <taxon>Neoteleostei</taxon>
        <taxon>Acanthomorphata</taxon>
        <taxon>Zeiogadaria</taxon>
        <taxon>Gadariae</taxon>
        <taxon>Gadiformes</taxon>
        <taxon>Muraenolepidoidei</taxon>
        <taxon>Muraenolepididae</taxon>
        <taxon>Muraenolepis</taxon>
    </lineage>
</organism>
<dbReference type="PROSITE" id="PS50082">
    <property type="entry name" value="WD_REPEATS_2"/>
    <property type="match status" value="1"/>
</dbReference>
<keyword evidence="2" id="KW-0677">Repeat</keyword>
<feature type="non-terminal residue" evidence="4">
    <location>
        <position position="391"/>
    </location>
</feature>
<dbReference type="Gene3D" id="2.130.10.10">
    <property type="entry name" value="YVTN repeat-like/Quinoprotein amine dehydrogenase"/>
    <property type="match status" value="2"/>
</dbReference>
<evidence type="ECO:0000313" key="5">
    <source>
        <dbReference type="Proteomes" id="UP001148018"/>
    </source>
</evidence>
<dbReference type="PANTHER" id="PTHR44324">
    <property type="entry name" value="WD40 REPEAT DOMAIN 95"/>
    <property type="match status" value="1"/>
</dbReference>
<evidence type="ECO:0000256" key="2">
    <source>
        <dbReference type="ARBA" id="ARBA00022737"/>
    </source>
</evidence>